<dbReference type="AlphaFoldDB" id="A0A9J6G8R7"/>
<reference evidence="1 2" key="1">
    <citation type="journal article" date="2020" name="Cell">
        <title>Large-Scale Comparative Analyses of Tick Genomes Elucidate Their Genetic Diversity and Vector Capacities.</title>
        <authorList>
            <consortium name="Tick Genome and Microbiome Consortium (TIGMIC)"/>
            <person name="Jia N."/>
            <person name="Wang J."/>
            <person name="Shi W."/>
            <person name="Du L."/>
            <person name="Sun Y."/>
            <person name="Zhan W."/>
            <person name="Jiang J.F."/>
            <person name="Wang Q."/>
            <person name="Zhang B."/>
            <person name="Ji P."/>
            <person name="Bell-Sakyi L."/>
            <person name="Cui X.M."/>
            <person name="Yuan T.T."/>
            <person name="Jiang B.G."/>
            <person name="Yang W.F."/>
            <person name="Lam T.T."/>
            <person name="Chang Q.C."/>
            <person name="Ding S.J."/>
            <person name="Wang X.J."/>
            <person name="Zhu J.G."/>
            <person name="Ruan X.D."/>
            <person name="Zhao L."/>
            <person name="Wei J.T."/>
            <person name="Ye R.Z."/>
            <person name="Que T.C."/>
            <person name="Du C.H."/>
            <person name="Zhou Y.H."/>
            <person name="Cheng J.X."/>
            <person name="Dai P.F."/>
            <person name="Guo W.B."/>
            <person name="Han X.H."/>
            <person name="Huang E.J."/>
            <person name="Li L.F."/>
            <person name="Wei W."/>
            <person name="Gao Y.C."/>
            <person name="Liu J.Z."/>
            <person name="Shao H.Z."/>
            <person name="Wang X."/>
            <person name="Wang C.C."/>
            <person name="Yang T.C."/>
            <person name="Huo Q.B."/>
            <person name="Li W."/>
            <person name="Chen H.Y."/>
            <person name="Chen S.E."/>
            <person name="Zhou L.G."/>
            <person name="Ni X.B."/>
            <person name="Tian J.H."/>
            <person name="Sheng Y."/>
            <person name="Liu T."/>
            <person name="Pan Y.S."/>
            <person name="Xia L.Y."/>
            <person name="Li J."/>
            <person name="Zhao F."/>
            <person name="Cao W.C."/>
        </authorList>
    </citation>
    <scope>NUCLEOTIDE SEQUENCE [LARGE SCALE GENOMIC DNA]</scope>
    <source>
        <strain evidence="1">HaeL-2018</strain>
    </source>
</reference>
<gene>
    <name evidence="1" type="ORF">HPB48_016710</name>
</gene>
<accession>A0A9J6G8R7</accession>
<proteinExistence type="predicted"/>
<dbReference type="Proteomes" id="UP000821853">
    <property type="component" value="Chromosome 3"/>
</dbReference>
<sequence>MAQTLGCGYNADSWSIWIPPTGPPYCLRDSLDKSDQGDFVCYAVNPGNCHASTYIYAPVYNQVYLERHLHDGVWRYFTYKSSWTESEIKAFKRRIEKEPSLSFLSPYTFNCSFGEL</sequence>
<name>A0A9J6G8R7_HAELO</name>
<dbReference type="OrthoDB" id="6475337at2759"/>
<dbReference type="VEuPathDB" id="VectorBase:HLOH_059917"/>
<dbReference type="EMBL" id="JABSTR010000005">
    <property type="protein sequence ID" value="KAH9371547.1"/>
    <property type="molecule type" value="Genomic_DNA"/>
</dbReference>
<evidence type="ECO:0000313" key="1">
    <source>
        <dbReference type="EMBL" id="KAH9371547.1"/>
    </source>
</evidence>
<keyword evidence="2" id="KW-1185">Reference proteome</keyword>
<protein>
    <submittedName>
        <fullName evidence="1">Uncharacterized protein</fullName>
    </submittedName>
</protein>
<comment type="caution">
    <text evidence="1">The sequence shown here is derived from an EMBL/GenBank/DDBJ whole genome shotgun (WGS) entry which is preliminary data.</text>
</comment>
<evidence type="ECO:0000313" key="2">
    <source>
        <dbReference type="Proteomes" id="UP000821853"/>
    </source>
</evidence>
<dbReference type="OMA" id="YLVQREC"/>
<organism evidence="1 2">
    <name type="scientific">Haemaphysalis longicornis</name>
    <name type="common">Bush tick</name>
    <dbReference type="NCBI Taxonomy" id="44386"/>
    <lineage>
        <taxon>Eukaryota</taxon>
        <taxon>Metazoa</taxon>
        <taxon>Ecdysozoa</taxon>
        <taxon>Arthropoda</taxon>
        <taxon>Chelicerata</taxon>
        <taxon>Arachnida</taxon>
        <taxon>Acari</taxon>
        <taxon>Parasitiformes</taxon>
        <taxon>Ixodida</taxon>
        <taxon>Ixodoidea</taxon>
        <taxon>Ixodidae</taxon>
        <taxon>Haemaphysalinae</taxon>
        <taxon>Haemaphysalis</taxon>
    </lineage>
</organism>